<evidence type="ECO:0000256" key="2">
    <source>
        <dbReference type="SAM" id="Phobius"/>
    </source>
</evidence>
<evidence type="ECO:0000313" key="5">
    <source>
        <dbReference type="EMBL" id="KAG8191063.1"/>
    </source>
</evidence>
<gene>
    <name evidence="5" type="ORF">JTE90_008377</name>
</gene>
<protein>
    <recommendedName>
        <fullName evidence="4">Calcium-activated chloride channel N-terminal domain-containing protein</fullName>
    </recommendedName>
</protein>
<sequence>MNVRLRAVALCLAVLFTAQAEVTVKEGAYHDLVVSFSPNVNATNGEKIVESLESLFTETSSVLQKAIGLRISGVTFHLPSTWDTSTWENKTLVQASVLPEDQRDLVVDDTVDSAFGTLPTTLQYGGCGVPGRRLTVPVGFLDESTEEDFPKEQLLAREWLKFRYGVFDENGFDGDDMYPLYYNIPGTTEARITECTDPEVEYDFRDTDGNNCSLEIPFASSTNCEIHPKEISQNTTSSLMYYHKELTNMMYVCGKEHNHLDSTPNKQNVLCSGQSIWEILEKSGDFNETKSKDPQSENEEIKFSYRQEAKPRVVLAFEDSANLYNERDMVMFAIHRFLYFLPDGSELGLYKFNKQADEIRALSRLETNRYVDISARFKTKPPDVCSSCALDKAVEALSGKSQVTNQNTIILITGSNSLAINDALFNKYKDVCLKIVVFTRAGDPVVDYDGIISPPGCHSISMIEKEVPDLIYQKLYKSLQESVTQSPTDTKVYEVAAGVMSDTSSLKINFPMLSTSAKYTLWMNKGIELGEINCTKADGNSIELAQDVHKSSIASYTFDPVDDLQEVNCKLDDEENTFTQVEMTSKPGEYIDGEVWVDDPSNGEQMPVIIYAKINYGSYPVQDATVTANVTINGIVHKLELLDNGRGDPDITQGDGIYSRYFVDLSSEGEYEVIVQVSDNSGNSQVGRKGQNPCCGSKVKSTQENKGFFNKSFKTSFHAKQKPENGFKPSRIFDLRVSNFDPQNYIILNWTAPGGEADKGNASSYVIRYFTSRDDIKKYFNNGTLLENSLEPKFHGSEETLEIKLDNFERSKLYYVAIKSLNILRQESDLSNVLEFFFPEDTDATKIDDGTTTDPSVTKQSMSDKKVIGIFIGVLVLVIVLIVAVYLFVHFFVRKPRRKRETTNKENGGVNRNATSPPISLNSIPADVILKHHNEVVSAKSQHKDPPIFKEENLESIDLAAETDGANVSDQRNNVEYSTVQKRQPEPGSHRSLERENALPPKRMTNV</sequence>
<feature type="transmembrane region" description="Helical" evidence="2">
    <location>
        <begin position="867"/>
        <end position="893"/>
    </location>
</feature>
<dbReference type="AlphaFoldDB" id="A0AAV6V4S5"/>
<dbReference type="EMBL" id="JAFNEN010000167">
    <property type="protein sequence ID" value="KAG8191063.1"/>
    <property type="molecule type" value="Genomic_DNA"/>
</dbReference>
<keyword evidence="3" id="KW-0732">Signal</keyword>
<organism evidence="5 6">
    <name type="scientific">Oedothorax gibbosus</name>
    <dbReference type="NCBI Taxonomy" id="931172"/>
    <lineage>
        <taxon>Eukaryota</taxon>
        <taxon>Metazoa</taxon>
        <taxon>Ecdysozoa</taxon>
        <taxon>Arthropoda</taxon>
        <taxon>Chelicerata</taxon>
        <taxon>Arachnida</taxon>
        <taxon>Araneae</taxon>
        <taxon>Araneomorphae</taxon>
        <taxon>Entelegynae</taxon>
        <taxon>Araneoidea</taxon>
        <taxon>Linyphiidae</taxon>
        <taxon>Erigoninae</taxon>
        <taxon>Oedothorax</taxon>
    </lineage>
</organism>
<keyword evidence="2" id="KW-0812">Transmembrane</keyword>
<feature type="compositionally biased region" description="Polar residues" evidence="1">
    <location>
        <begin position="910"/>
        <end position="919"/>
    </location>
</feature>
<accession>A0AAV6V4S5</accession>
<keyword evidence="2" id="KW-1133">Transmembrane helix</keyword>
<evidence type="ECO:0000313" key="6">
    <source>
        <dbReference type="Proteomes" id="UP000827092"/>
    </source>
</evidence>
<name>A0AAV6V4S5_9ARAC</name>
<dbReference type="NCBIfam" id="NF041940">
    <property type="entry name" value="choice_anch_X"/>
    <property type="match status" value="1"/>
</dbReference>
<dbReference type="InterPro" id="IPR013642">
    <property type="entry name" value="CLCA_N"/>
</dbReference>
<feature type="compositionally biased region" description="Polar residues" evidence="1">
    <location>
        <begin position="966"/>
        <end position="982"/>
    </location>
</feature>
<comment type="caution">
    <text evidence="5">The sequence shown here is derived from an EMBL/GenBank/DDBJ whole genome shotgun (WGS) entry which is preliminary data.</text>
</comment>
<evidence type="ECO:0000256" key="3">
    <source>
        <dbReference type="SAM" id="SignalP"/>
    </source>
</evidence>
<feature type="region of interest" description="Disordered" evidence="1">
    <location>
        <begin position="899"/>
        <end position="919"/>
    </location>
</feature>
<feature type="region of interest" description="Disordered" evidence="1">
    <location>
        <begin position="963"/>
        <end position="1007"/>
    </location>
</feature>
<feature type="compositionally biased region" description="Basic and acidic residues" evidence="1">
    <location>
        <begin position="983"/>
        <end position="997"/>
    </location>
</feature>
<dbReference type="Proteomes" id="UP000827092">
    <property type="component" value="Unassembled WGS sequence"/>
</dbReference>
<evidence type="ECO:0000259" key="4">
    <source>
        <dbReference type="Pfam" id="PF08434"/>
    </source>
</evidence>
<dbReference type="Pfam" id="PF08434">
    <property type="entry name" value="CLCA"/>
    <property type="match status" value="1"/>
</dbReference>
<evidence type="ECO:0000256" key="1">
    <source>
        <dbReference type="SAM" id="MobiDB-lite"/>
    </source>
</evidence>
<feature type="domain" description="Calcium-activated chloride channel N-terminal" evidence="4">
    <location>
        <begin position="22"/>
        <end position="291"/>
    </location>
</feature>
<reference evidence="5 6" key="1">
    <citation type="journal article" date="2022" name="Nat. Ecol. Evol.">
        <title>A masculinizing supergene underlies an exaggerated male reproductive morph in a spider.</title>
        <authorList>
            <person name="Hendrickx F."/>
            <person name="De Corte Z."/>
            <person name="Sonet G."/>
            <person name="Van Belleghem S.M."/>
            <person name="Kostlbacher S."/>
            <person name="Vangestel C."/>
        </authorList>
    </citation>
    <scope>NUCLEOTIDE SEQUENCE [LARGE SCALE GENOMIC DNA]</scope>
    <source>
        <strain evidence="5">W744_W776</strain>
    </source>
</reference>
<proteinExistence type="predicted"/>
<feature type="chain" id="PRO_5043742332" description="Calcium-activated chloride channel N-terminal domain-containing protein" evidence="3">
    <location>
        <begin position="21"/>
        <end position="1007"/>
    </location>
</feature>
<feature type="signal peptide" evidence="3">
    <location>
        <begin position="1"/>
        <end position="20"/>
    </location>
</feature>
<keyword evidence="6" id="KW-1185">Reference proteome</keyword>
<keyword evidence="2" id="KW-0472">Membrane</keyword>